<organism evidence="1 2">
    <name type="scientific">Kolteria novifilia</name>
    <dbReference type="NCBI Taxonomy" id="2527975"/>
    <lineage>
        <taxon>Bacteria</taxon>
        <taxon>Pseudomonadati</taxon>
        <taxon>Planctomycetota</taxon>
        <taxon>Planctomycetia</taxon>
        <taxon>Kolteriales</taxon>
        <taxon>Kolteriaceae</taxon>
        <taxon>Kolteria</taxon>
    </lineage>
</organism>
<protein>
    <submittedName>
        <fullName evidence="1">Uncharacterized protein</fullName>
    </submittedName>
</protein>
<accession>A0A518B5S9</accession>
<reference evidence="1 2" key="1">
    <citation type="submission" date="2019-02" db="EMBL/GenBank/DDBJ databases">
        <title>Deep-cultivation of Planctomycetes and their phenomic and genomic characterization uncovers novel biology.</title>
        <authorList>
            <person name="Wiegand S."/>
            <person name="Jogler M."/>
            <person name="Boedeker C."/>
            <person name="Pinto D."/>
            <person name="Vollmers J."/>
            <person name="Rivas-Marin E."/>
            <person name="Kohn T."/>
            <person name="Peeters S.H."/>
            <person name="Heuer A."/>
            <person name="Rast P."/>
            <person name="Oberbeckmann S."/>
            <person name="Bunk B."/>
            <person name="Jeske O."/>
            <person name="Meyerdierks A."/>
            <person name="Storesund J.E."/>
            <person name="Kallscheuer N."/>
            <person name="Luecker S."/>
            <person name="Lage O.M."/>
            <person name="Pohl T."/>
            <person name="Merkel B.J."/>
            <person name="Hornburger P."/>
            <person name="Mueller R.-W."/>
            <person name="Bruemmer F."/>
            <person name="Labrenz M."/>
            <person name="Spormann A.M."/>
            <person name="Op den Camp H."/>
            <person name="Overmann J."/>
            <person name="Amann R."/>
            <person name="Jetten M.S.M."/>
            <person name="Mascher T."/>
            <person name="Medema M.H."/>
            <person name="Devos D.P."/>
            <person name="Kaster A.-K."/>
            <person name="Ovreas L."/>
            <person name="Rohde M."/>
            <person name="Galperin M.Y."/>
            <person name="Jogler C."/>
        </authorList>
    </citation>
    <scope>NUCLEOTIDE SEQUENCE [LARGE SCALE GENOMIC DNA]</scope>
    <source>
        <strain evidence="1 2">Pan216</strain>
    </source>
</reference>
<keyword evidence="2" id="KW-1185">Reference proteome</keyword>
<name>A0A518B5S9_9BACT</name>
<dbReference type="AlphaFoldDB" id="A0A518B5S9"/>
<proteinExistence type="predicted"/>
<sequence>MLVHQKPTPLSYRSEACVVVLRATWDTKHHRPIAT</sequence>
<dbReference type="Proteomes" id="UP000317093">
    <property type="component" value="Chromosome"/>
</dbReference>
<dbReference type="KEGG" id="knv:Pan216_31830"/>
<gene>
    <name evidence="1" type="ORF">Pan216_31830</name>
</gene>
<evidence type="ECO:0000313" key="2">
    <source>
        <dbReference type="Proteomes" id="UP000317093"/>
    </source>
</evidence>
<dbReference type="EMBL" id="CP036279">
    <property type="protein sequence ID" value="QDU62316.1"/>
    <property type="molecule type" value="Genomic_DNA"/>
</dbReference>
<evidence type="ECO:0000313" key="1">
    <source>
        <dbReference type="EMBL" id="QDU62316.1"/>
    </source>
</evidence>